<proteinExistence type="predicted"/>
<feature type="compositionally biased region" description="Basic residues" evidence="1">
    <location>
        <begin position="111"/>
        <end position="129"/>
    </location>
</feature>
<evidence type="ECO:0000313" key="2">
    <source>
        <dbReference type="EMBL" id="KAK4089780.1"/>
    </source>
</evidence>
<dbReference type="Proteomes" id="UP001287286">
    <property type="component" value="Unassembled WGS sequence"/>
</dbReference>
<evidence type="ECO:0000313" key="3">
    <source>
        <dbReference type="Proteomes" id="UP001287286"/>
    </source>
</evidence>
<feature type="compositionally biased region" description="Basic and acidic residues" evidence="1">
    <location>
        <begin position="23"/>
        <end position="34"/>
    </location>
</feature>
<accession>A0ABR0C0N4</accession>
<sequence>MRAPDWPHARLGGRPGAALPRHGANERRRGGERGGKKKVAVTPSFPIFLSSALHPLTVLLLFRALQQLFARDTGQNCPLQLLVLCASAARPSTKNPIPRVRHPSLSTVLPRRVRHSTSPRHCHRVHRRPPPPAATPQTDARFVVTSD</sequence>
<keyword evidence="3" id="KW-1185">Reference proteome</keyword>
<feature type="region of interest" description="Disordered" evidence="1">
    <location>
        <begin position="111"/>
        <end position="147"/>
    </location>
</feature>
<feature type="region of interest" description="Disordered" evidence="1">
    <location>
        <begin position="1"/>
        <end position="38"/>
    </location>
</feature>
<evidence type="ECO:0000256" key="1">
    <source>
        <dbReference type="SAM" id="MobiDB-lite"/>
    </source>
</evidence>
<name>A0ABR0C0N4_PURLI</name>
<dbReference type="EMBL" id="JAWRVI010000018">
    <property type="protein sequence ID" value="KAK4089780.1"/>
    <property type="molecule type" value="Genomic_DNA"/>
</dbReference>
<reference evidence="2 3" key="1">
    <citation type="journal article" date="2024" name="Microbiol. Resour. Announc.">
        <title>Genome annotations for the ascomycete fungi Trichoderma harzianum, Trichoderma aggressivum, and Purpureocillium lilacinum.</title>
        <authorList>
            <person name="Beijen E.P.W."/>
            <person name="Ohm R.A."/>
        </authorList>
    </citation>
    <scope>NUCLEOTIDE SEQUENCE [LARGE SCALE GENOMIC DNA]</scope>
    <source>
        <strain evidence="2 3">CBS 150709</strain>
    </source>
</reference>
<gene>
    <name evidence="2" type="ORF">Purlil1_5883</name>
</gene>
<organism evidence="2 3">
    <name type="scientific">Purpureocillium lilacinum</name>
    <name type="common">Paecilomyces lilacinus</name>
    <dbReference type="NCBI Taxonomy" id="33203"/>
    <lineage>
        <taxon>Eukaryota</taxon>
        <taxon>Fungi</taxon>
        <taxon>Dikarya</taxon>
        <taxon>Ascomycota</taxon>
        <taxon>Pezizomycotina</taxon>
        <taxon>Sordariomycetes</taxon>
        <taxon>Hypocreomycetidae</taxon>
        <taxon>Hypocreales</taxon>
        <taxon>Ophiocordycipitaceae</taxon>
        <taxon>Purpureocillium</taxon>
    </lineage>
</organism>
<protein>
    <submittedName>
        <fullName evidence="2">Uncharacterized protein</fullName>
    </submittedName>
</protein>
<comment type="caution">
    <text evidence="2">The sequence shown here is derived from an EMBL/GenBank/DDBJ whole genome shotgun (WGS) entry which is preliminary data.</text>
</comment>